<protein>
    <recommendedName>
        <fullName evidence="7">TRAP transporter large permease protein</fullName>
    </recommendedName>
</protein>
<evidence type="ECO:0000313" key="10">
    <source>
        <dbReference type="Proteomes" id="UP000018458"/>
    </source>
</evidence>
<dbReference type="PANTHER" id="PTHR33362:SF2">
    <property type="entry name" value="TRAP TRANSPORTER LARGE PERMEASE PROTEIN"/>
    <property type="match status" value="1"/>
</dbReference>
<accession>E8LM87</accession>
<comment type="subunit">
    <text evidence="7">The complex comprises the extracytoplasmic solute receptor protein and the two transmembrane proteins.</text>
</comment>
<dbReference type="EMBL" id="AEVO01000131">
    <property type="protein sequence ID" value="EFY06359.1"/>
    <property type="molecule type" value="Genomic_DNA"/>
</dbReference>
<feature type="transmembrane region" description="Helical" evidence="7">
    <location>
        <begin position="219"/>
        <end position="242"/>
    </location>
</feature>
<feature type="transmembrane region" description="Helical" evidence="7">
    <location>
        <begin position="319"/>
        <end position="336"/>
    </location>
</feature>
<dbReference type="GO" id="GO:0022857">
    <property type="term" value="F:transmembrane transporter activity"/>
    <property type="evidence" value="ECO:0007669"/>
    <property type="project" value="UniProtKB-UniRule"/>
</dbReference>
<feature type="transmembrane region" description="Helical" evidence="7">
    <location>
        <begin position="144"/>
        <end position="167"/>
    </location>
</feature>
<reference evidence="9 10" key="1">
    <citation type="submission" date="2011-01" db="EMBL/GenBank/DDBJ databases">
        <authorList>
            <person name="Weinstock G."/>
            <person name="Sodergren E."/>
            <person name="Clifton S."/>
            <person name="Fulton L."/>
            <person name="Fulton B."/>
            <person name="Courtney L."/>
            <person name="Fronick C."/>
            <person name="Harrison M."/>
            <person name="Strong C."/>
            <person name="Farmer C."/>
            <person name="Delahaunty K."/>
            <person name="Markovic C."/>
            <person name="Hall O."/>
            <person name="Minx P."/>
            <person name="Tomlinson C."/>
            <person name="Mitreva M."/>
            <person name="Hou S."/>
            <person name="Chen J."/>
            <person name="Wollam A."/>
            <person name="Pepin K.H."/>
            <person name="Johnson M."/>
            <person name="Bhonagiri V."/>
            <person name="Zhang X."/>
            <person name="Suruliraj S."/>
            <person name="Warren W."/>
            <person name="Chinwalla A."/>
            <person name="Mardis E.R."/>
            <person name="Wilson R.K."/>
        </authorList>
    </citation>
    <scope>NUCLEOTIDE SEQUENCE [LARGE SCALE GENOMIC DNA]</scope>
    <source>
        <strain evidence="10">DSM 22608 / JCM 16073 / KCTC 15190 / YIT 12066</strain>
    </source>
</reference>
<comment type="function">
    <text evidence="7">Part of the tripartite ATP-independent periplasmic (TRAP) transport system.</text>
</comment>
<dbReference type="AlphaFoldDB" id="E8LM87"/>
<evidence type="ECO:0000256" key="2">
    <source>
        <dbReference type="ARBA" id="ARBA00022475"/>
    </source>
</evidence>
<keyword evidence="2" id="KW-1003">Cell membrane</keyword>
<evidence type="ECO:0000256" key="6">
    <source>
        <dbReference type="ARBA" id="ARBA00023136"/>
    </source>
</evidence>
<feature type="transmembrane region" description="Helical" evidence="7">
    <location>
        <begin position="402"/>
        <end position="420"/>
    </location>
</feature>
<dbReference type="eggNOG" id="COG1593">
    <property type="taxonomic scope" value="Bacteria"/>
</dbReference>
<dbReference type="STRING" id="762983.HMPREF9444_01872"/>
<feature type="transmembrane region" description="Helical" evidence="7">
    <location>
        <begin position="53"/>
        <end position="74"/>
    </location>
</feature>
<feature type="transmembrane region" description="Helical" evidence="7">
    <location>
        <begin position="107"/>
        <end position="132"/>
    </location>
</feature>
<dbReference type="OrthoDB" id="8627919at2"/>
<name>E8LM87_SUCHY</name>
<comment type="similarity">
    <text evidence="7">Belongs to the TRAP transporter large permease family.</text>
</comment>
<evidence type="ECO:0000256" key="3">
    <source>
        <dbReference type="ARBA" id="ARBA00022519"/>
    </source>
</evidence>
<dbReference type="InterPro" id="IPR010656">
    <property type="entry name" value="DctM"/>
</dbReference>
<dbReference type="RefSeq" id="WP_009144025.1">
    <property type="nucleotide sequence ID" value="NZ_GL831058.1"/>
</dbReference>
<keyword evidence="10" id="KW-1185">Reference proteome</keyword>
<keyword evidence="4 7" id="KW-0812">Transmembrane</keyword>
<feature type="transmembrane region" description="Helical" evidence="7">
    <location>
        <begin position="6"/>
        <end position="33"/>
    </location>
</feature>
<evidence type="ECO:0000313" key="9">
    <source>
        <dbReference type="EMBL" id="EFY06359.1"/>
    </source>
</evidence>
<dbReference type="InterPro" id="IPR004681">
    <property type="entry name" value="TRAP_DctM"/>
</dbReference>
<feature type="transmembrane region" description="Helical" evidence="7">
    <location>
        <begin position="343"/>
        <end position="361"/>
    </location>
</feature>
<comment type="caution">
    <text evidence="9">The sequence shown here is derived from an EMBL/GenBank/DDBJ whole genome shotgun (WGS) entry which is preliminary data.</text>
</comment>
<dbReference type="Pfam" id="PF06808">
    <property type="entry name" value="DctM"/>
    <property type="match status" value="1"/>
</dbReference>
<dbReference type="NCBIfam" id="TIGR00786">
    <property type="entry name" value="dctM"/>
    <property type="match status" value="1"/>
</dbReference>
<feature type="transmembrane region" description="Helical" evidence="7">
    <location>
        <begin position="173"/>
        <end position="198"/>
    </location>
</feature>
<dbReference type="HOGENOM" id="CLU_019824_4_1_6"/>
<gene>
    <name evidence="9" type="ORF">HMPREF9444_01872</name>
</gene>
<proteinExistence type="inferred from homology"/>
<keyword evidence="5 7" id="KW-1133">Transmembrane helix</keyword>
<organism evidence="9 10">
    <name type="scientific">Succinatimonas hippei (strain DSM 22608 / JCM 16073 / KCTC 15190 / YIT 12066)</name>
    <dbReference type="NCBI Taxonomy" id="762983"/>
    <lineage>
        <taxon>Bacteria</taxon>
        <taxon>Pseudomonadati</taxon>
        <taxon>Pseudomonadota</taxon>
        <taxon>Gammaproteobacteria</taxon>
        <taxon>Aeromonadales</taxon>
        <taxon>Succinivibrionaceae</taxon>
        <taxon>Succinatimonas</taxon>
    </lineage>
</organism>
<dbReference type="PIRSF" id="PIRSF006066">
    <property type="entry name" value="HI0050"/>
    <property type="match status" value="1"/>
</dbReference>
<evidence type="ECO:0000256" key="7">
    <source>
        <dbReference type="RuleBase" id="RU369079"/>
    </source>
</evidence>
<evidence type="ECO:0000256" key="1">
    <source>
        <dbReference type="ARBA" id="ARBA00004429"/>
    </source>
</evidence>
<keyword evidence="7" id="KW-0813">Transport</keyword>
<dbReference type="GO" id="GO:0005886">
    <property type="term" value="C:plasma membrane"/>
    <property type="evidence" value="ECO:0007669"/>
    <property type="project" value="UniProtKB-SubCell"/>
</dbReference>
<keyword evidence="6 7" id="KW-0472">Membrane</keyword>
<keyword evidence="3 7" id="KW-0997">Cell inner membrane</keyword>
<dbReference type="Proteomes" id="UP000018458">
    <property type="component" value="Unassembled WGS sequence"/>
</dbReference>
<comment type="subcellular location">
    <subcellularLocation>
        <location evidence="1 7">Cell inner membrane</location>
        <topology evidence="1 7">Multi-pass membrane protein</topology>
    </subcellularLocation>
</comment>
<feature type="domain" description="TRAP C4-dicarboxylate transport system permease DctM subunit" evidence="8">
    <location>
        <begin position="11"/>
        <end position="422"/>
    </location>
</feature>
<feature type="transmembrane region" description="Helical" evidence="7">
    <location>
        <begin position="283"/>
        <end position="307"/>
    </location>
</feature>
<evidence type="ECO:0000259" key="8">
    <source>
        <dbReference type="Pfam" id="PF06808"/>
    </source>
</evidence>
<sequence>MTITVALIMAITMIVLLVLGVPICIAIAISSLVAGANALDFNMMLQTGAQRTFTGISVFTLIAIPFFILAGNIMNQGGIAIRLMNFARLLVGKIPGSYAHTNSMANMMFGAISGSGVAAASAMGTIIGPIAVKEGYSRNYMATVNIATAPTGLLIPPSNVLITYSLVSGGTSVAALFLAGYIPGILWGLSCMVVAYFWAKRLGYKGDSQKITASLAIKVTLDAIPSLLLIIIVIGGIVAGAFTATEGAIVAVVYSLILSIIYRSITWKALVQIYADSAKMTGIIVLLIGVSSIMSWVISFVNIPSLVGEMLNGVSSNPIIILLIINIILLIVGTFLDTTPAILIFTPIFLPIAIQCGLSPVEFGIVITFNLCIGTITPPVGNILFVGVKVAQTTIERVIKPLIPFYIVIIAVLMLCTYVPQISSFIPELCGYEATLPK</sequence>
<dbReference type="PANTHER" id="PTHR33362">
    <property type="entry name" value="SIALIC ACID TRAP TRANSPORTER PERMEASE PROTEIN SIAT-RELATED"/>
    <property type="match status" value="1"/>
</dbReference>
<evidence type="ECO:0000256" key="5">
    <source>
        <dbReference type="ARBA" id="ARBA00022989"/>
    </source>
</evidence>
<feature type="transmembrane region" description="Helical" evidence="7">
    <location>
        <begin position="367"/>
        <end position="390"/>
    </location>
</feature>
<evidence type="ECO:0000256" key="4">
    <source>
        <dbReference type="ARBA" id="ARBA00022692"/>
    </source>
</evidence>